<dbReference type="PANTHER" id="PTHR30055">
    <property type="entry name" value="HTH-TYPE TRANSCRIPTIONAL REGULATOR RUTR"/>
    <property type="match status" value="1"/>
</dbReference>
<dbReference type="PROSITE" id="PS50977">
    <property type="entry name" value="HTH_TETR_2"/>
    <property type="match status" value="1"/>
</dbReference>
<dbReference type="EMBL" id="JAMTCP010000007">
    <property type="protein sequence ID" value="MCP2258131.1"/>
    <property type="molecule type" value="Genomic_DNA"/>
</dbReference>
<keyword evidence="8" id="KW-1185">Reference proteome</keyword>
<protein>
    <submittedName>
        <fullName evidence="7">Transcriptional regulator, TetR family</fullName>
    </submittedName>
</protein>
<evidence type="ECO:0000256" key="1">
    <source>
        <dbReference type="ARBA" id="ARBA00023015"/>
    </source>
</evidence>
<reference evidence="7 8" key="1">
    <citation type="submission" date="2022-06" db="EMBL/GenBank/DDBJ databases">
        <title>Genomic Encyclopedia of Archaeal and Bacterial Type Strains, Phase II (KMG-II): from individual species to whole genera.</title>
        <authorList>
            <person name="Goeker M."/>
        </authorList>
    </citation>
    <scope>NUCLEOTIDE SEQUENCE [LARGE SCALE GENOMIC DNA]</scope>
    <source>
        <strain evidence="7 8">DSM 40477</strain>
    </source>
</reference>
<organism evidence="7 8">
    <name type="scientific">Streptoalloteichus tenebrarius (strain ATCC 17920 / DSM 40477 / JCM 4838 / CBS 697.72 / NBRC 16177 / NCIMB 11028 / NRRL B-12390 / A12253. 1 / ISP 5477)</name>
    <name type="common">Streptomyces tenebrarius</name>
    <dbReference type="NCBI Taxonomy" id="1933"/>
    <lineage>
        <taxon>Bacteria</taxon>
        <taxon>Bacillati</taxon>
        <taxon>Actinomycetota</taxon>
        <taxon>Actinomycetes</taxon>
        <taxon>Pseudonocardiales</taxon>
        <taxon>Pseudonocardiaceae</taxon>
        <taxon>Streptoalloteichus</taxon>
    </lineage>
</organism>
<evidence type="ECO:0000256" key="4">
    <source>
        <dbReference type="PROSITE-ProRule" id="PRU00335"/>
    </source>
</evidence>
<comment type="caution">
    <text evidence="7">The sequence shown here is derived from an EMBL/GenBank/DDBJ whole genome shotgun (WGS) entry which is preliminary data.</text>
</comment>
<dbReference type="RefSeq" id="WP_253669077.1">
    <property type="nucleotide sequence ID" value="NZ_JAMTCP010000007.1"/>
</dbReference>
<dbReference type="InterPro" id="IPR009057">
    <property type="entry name" value="Homeodomain-like_sf"/>
</dbReference>
<evidence type="ECO:0000256" key="3">
    <source>
        <dbReference type="ARBA" id="ARBA00023163"/>
    </source>
</evidence>
<keyword evidence="3" id="KW-0804">Transcription</keyword>
<dbReference type="InterPro" id="IPR050109">
    <property type="entry name" value="HTH-type_TetR-like_transc_reg"/>
</dbReference>
<name>A0ABT1HRI0_STRSD</name>
<dbReference type="SUPFAM" id="SSF46689">
    <property type="entry name" value="Homeodomain-like"/>
    <property type="match status" value="1"/>
</dbReference>
<evidence type="ECO:0000259" key="6">
    <source>
        <dbReference type="PROSITE" id="PS50977"/>
    </source>
</evidence>
<evidence type="ECO:0000256" key="2">
    <source>
        <dbReference type="ARBA" id="ARBA00023125"/>
    </source>
</evidence>
<dbReference type="InterPro" id="IPR001647">
    <property type="entry name" value="HTH_TetR"/>
</dbReference>
<evidence type="ECO:0000313" key="8">
    <source>
        <dbReference type="Proteomes" id="UP001205311"/>
    </source>
</evidence>
<sequence length="214" mass="23360">MAGRRAQTTRESRAILIEAATELFAERGYRQTTFADIAERSGISRGSIPWHFGNKEGLLEAVVEHLVDALRRVETTQEPGPDALGQALAQARDFTRQPATRLFITLIAEAVEPDSPLHAHYAQLQDTMRAHLAARLDPVTLPAGMTTDDLAVVLLGAITGIHQQWRISPKTVDLDRVYDTLTSLLTAALGTAAVPEPAEPAEQADRPATGKRRR</sequence>
<evidence type="ECO:0000256" key="5">
    <source>
        <dbReference type="SAM" id="MobiDB-lite"/>
    </source>
</evidence>
<keyword evidence="1" id="KW-0805">Transcription regulation</keyword>
<feature type="domain" description="HTH tetR-type" evidence="6">
    <location>
        <begin position="10"/>
        <end position="70"/>
    </location>
</feature>
<gene>
    <name evidence="7" type="ORF">LX15_001825</name>
</gene>
<proteinExistence type="predicted"/>
<dbReference type="Pfam" id="PF00440">
    <property type="entry name" value="TetR_N"/>
    <property type="match status" value="1"/>
</dbReference>
<dbReference type="Proteomes" id="UP001205311">
    <property type="component" value="Unassembled WGS sequence"/>
</dbReference>
<keyword evidence="2 4" id="KW-0238">DNA-binding</keyword>
<accession>A0ABT1HRI0</accession>
<feature type="region of interest" description="Disordered" evidence="5">
    <location>
        <begin position="194"/>
        <end position="214"/>
    </location>
</feature>
<dbReference type="SUPFAM" id="SSF48498">
    <property type="entry name" value="Tetracyclin repressor-like, C-terminal domain"/>
    <property type="match status" value="1"/>
</dbReference>
<feature type="DNA-binding region" description="H-T-H motif" evidence="4">
    <location>
        <begin position="33"/>
        <end position="52"/>
    </location>
</feature>
<dbReference type="Gene3D" id="1.10.357.10">
    <property type="entry name" value="Tetracycline Repressor, domain 2"/>
    <property type="match status" value="1"/>
</dbReference>
<evidence type="ECO:0000313" key="7">
    <source>
        <dbReference type="EMBL" id="MCP2258131.1"/>
    </source>
</evidence>
<dbReference type="InterPro" id="IPR036271">
    <property type="entry name" value="Tet_transcr_reg_TetR-rel_C_sf"/>
</dbReference>
<dbReference type="PANTHER" id="PTHR30055:SF234">
    <property type="entry name" value="HTH-TYPE TRANSCRIPTIONAL REGULATOR BETI"/>
    <property type="match status" value="1"/>
</dbReference>
<dbReference type="PRINTS" id="PR00455">
    <property type="entry name" value="HTHTETR"/>
</dbReference>